<evidence type="ECO:0000256" key="1">
    <source>
        <dbReference type="SAM" id="MobiDB-lite"/>
    </source>
</evidence>
<evidence type="ECO:0008006" key="4">
    <source>
        <dbReference type="Google" id="ProtNLM"/>
    </source>
</evidence>
<evidence type="ECO:0000313" key="2">
    <source>
        <dbReference type="EMBL" id="PIV63742.1"/>
    </source>
</evidence>
<dbReference type="SUPFAM" id="SSF46689">
    <property type="entry name" value="Homeodomain-like"/>
    <property type="match status" value="1"/>
</dbReference>
<name>A0A2M7E7M3_9BACT</name>
<gene>
    <name evidence="2" type="ORF">COS11_05840</name>
</gene>
<reference evidence="3" key="1">
    <citation type="submission" date="2017-09" db="EMBL/GenBank/DDBJ databases">
        <title>Depth-based differentiation of microbial function through sediment-hosted aquifers and enrichment of novel symbionts in the deep terrestrial subsurface.</title>
        <authorList>
            <person name="Probst A.J."/>
            <person name="Ladd B."/>
            <person name="Jarett J.K."/>
            <person name="Geller-Mcgrath D.E."/>
            <person name="Sieber C.M.K."/>
            <person name="Emerson J.B."/>
            <person name="Anantharaman K."/>
            <person name="Thomas B.C."/>
            <person name="Malmstrom R."/>
            <person name="Stieglmeier M."/>
            <person name="Klingl A."/>
            <person name="Woyke T."/>
            <person name="Ryan C.M."/>
            <person name="Banfield J.F."/>
        </authorList>
    </citation>
    <scope>NUCLEOTIDE SEQUENCE [LARGE SCALE GENOMIC DNA]</scope>
</reference>
<accession>A0A2M7E7M3</accession>
<evidence type="ECO:0000313" key="3">
    <source>
        <dbReference type="Proteomes" id="UP000228886"/>
    </source>
</evidence>
<dbReference type="InterPro" id="IPR009057">
    <property type="entry name" value="Homeodomain-like_sf"/>
</dbReference>
<dbReference type="Gene3D" id="1.10.10.10">
    <property type="entry name" value="Winged helix-like DNA-binding domain superfamily/Winged helix DNA-binding domain"/>
    <property type="match status" value="1"/>
</dbReference>
<dbReference type="Pfam" id="PF13565">
    <property type="entry name" value="HTH_32"/>
    <property type="match status" value="1"/>
</dbReference>
<dbReference type="Proteomes" id="UP000228886">
    <property type="component" value="Unassembled WGS sequence"/>
</dbReference>
<comment type="caution">
    <text evidence="2">The sequence shown here is derived from an EMBL/GenBank/DDBJ whole genome shotgun (WGS) entry which is preliminary data.</text>
</comment>
<protein>
    <recommendedName>
        <fullName evidence="4">Transposase</fullName>
    </recommendedName>
</protein>
<dbReference type="InterPro" id="IPR036388">
    <property type="entry name" value="WH-like_DNA-bd_sf"/>
</dbReference>
<sequence>MEKIKDFIRDKVQVRYEVIRQREIEGKRVKDICKEWKISKTSFYLWQERFRKGGVEELKDKKRGPKSPSKRTKETESRIISKKFAFPEKNIFEISDELKEEGIDVSPRTVARTLSSHLLSKKKLKIM</sequence>
<feature type="compositionally biased region" description="Basic residues" evidence="1">
    <location>
        <begin position="61"/>
        <end position="70"/>
    </location>
</feature>
<feature type="region of interest" description="Disordered" evidence="1">
    <location>
        <begin position="57"/>
        <end position="76"/>
    </location>
</feature>
<dbReference type="EMBL" id="PETL01000279">
    <property type="protein sequence ID" value="PIV63742.1"/>
    <property type="molecule type" value="Genomic_DNA"/>
</dbReference>
<proteinExistence type="predicted"/>
<organism evidence="2 3">
    <name type="scientific">bacterium (Candidatus Ratteibacteria) CG01_land_8_20_14_3_00_40_19</name>
    <dbReference type="NCBI Taxonomy" id="2014290"/>
    <lineage>
        <taxon>Bacteria</taxon>
        <taxon>Candidatus Ratteibacteria</taxon>
    </lineage>
</organism>
<dbReference type="AlphaFoldDB" id="A0A2M7E7M3"/>